<protein>
    <submittedName>
        <fullName evidence="4">Chemotaxis protein CheC</fullName>
    </submittedName>
</protein>
<dbReference type="CDD" id="cd17909">
    <property type="entry name" value="CheC_ClassI"/>
    <property type="match status" value="1"/>
</dbReference>
<dbReference type="Proteomes" id="UP000199228">
    <property type="component" value="Unassembled WGS sequence"/>
</dbReference>
<dbReference type="OrthoDB" id="9812187at2"/>
<evidence type="ECO:0000313" key="5">
    <source>
        <dbReference type="Proteomes" id="UP000199228"/>
    </source>
</evidence>
<organism evidence="4 5">
    <name type="scientific">Eubacterium oxidoreducens</name>
    <dbReference type="NCBI Taxonomy" id="1732"/>
    <lineage>
        <taxon>Bacteria</taxon>
        <taxon>Bacillati</taxon>
        <taxon>Bacillota</taxon>
        <taxon>Clostridia</taxon>
        <taxon>Eubacteriales</taxon>
        <taxon>Eubacteriaceae</taxon>
        <taxon>Eubacterium</taxon>
    </lineage>
</organism>
<name>A0A1G6AUS0_EUBOX</name>
<dbReference type="GO" id="GO:0016787">
    <property type="term" value="F:hydrolase activity"/>
    <property type="evidence" value="ECO:0007669"/>
    <property type="project" value="UniProtKB-KW"/>
</dbReference>
<keyword evidence="2" id="KW-0378">Hydrolase</keyword>
<dbReference type="STRING" id="1732.SAMN02910417_00909"/>
<sequence>MAFTSLEQLNEMHLDVLTEIGNIGSGNAATALATLLNKVVDIEIPQIFLLDYEKATEILGGKDLKVLGTSIDFEGDLNGMMLQITHQDFASALINTFYERQFESLDDFNDMDFSVMQETGNITTAAYVNSIATMTNTYINIAPPKVGIDTVGNFLDNAYNSLSSAGRQVLYIDETLFIQGTSIKSAMVMILELKSTELLFEKLGIAIES</sequence>
<dbReference type="PANTHER" id="PTHR43693">
    <property type="entry name" value="PROTEIN PHOSPHATASE CHEZ"/>
    <property type="match status" value="1"/>
</dbReference>
<keyword evidence="5" id="KW-1185">Reference proteome</keyword>
<dbReference type="PANTHER" id="PTHR43693:SF1">
    <property type="entry name" value="PROTEIN PHOSPHATASE CHEZ"/>
    <property type="match status" value="1"/>
</dbReference>
<dbReference type="AlphaFoldDB" id="A0A1G6AUS0"/>
<gene>
    <name evidence="4" type="ORF">SAMN02910417_00909</name>
</gene>
<dbReference type="RefSeq" id="WP_090172691.1">
    <property type="nucleotide sequence ID" value="NZ_FMXR01000007.1"/>
</dbReference>
<accession>A0A1G6AUS0</accession>
<feature type="domain" description="CheC-like protein" evidence="3">
    <location>
        <begin position="12"/>
        <end position="47"/>
    </location>
</feature>
<proteinExistence type="predicted"/>
<dbReference type="Gene3D" id="3.40.1550.10">
    <property type="entry name" value="CheC-like"/>
    <property type="match status" value="1"/>
</dbReference>
<evidence type="ECO:0000256" key="1">
    <source>
        <dbReference type="ARBA" id="ARBA00022500"/>
    </source>
</evidence>
<dbReference type="SUPFAM" id="SSF103039">
    <property type="entry name" value="CheC-like"/>
    <property type="match status" value="1"/>
</dbReference>
<evidence type="ECO:0000313" key="4">
    <source>
        <dbReference type="EMBL" id="SDB12124.1"/>
    </source>
</evidence>
<feature type="domain" description="CheC-like protein" evidence="3">
    <location>
        <begin position="114"/>
        <end position="147"/>
    </location>
</feature>
<dbReference type="GO" id="GO:0006935">
    <property type="term" value="P:chemotaxis"/>
    <property type="evidence" value="ECO:0007669"/>
    <property type="project" value="UniProtKB-KW"/>
</dbReference>
<dbReference type="InterPro" id="IPR028976">
    <property type="entry name" value="CheC-like_sf"/>
</dbReference>
<dbReference type="EMBL" id="FMXR01000007">
    <property type="protein sequence ID" value="SDB12124.1"/>
    <property type="molecule type" value="Genomic_DNA"/>
</dbReference>
<dbReference type="InterPro" id="IPR050992">
    <property type="entry name" value="CheZ_family_phosphatases"/>
</dbReference>
<dbReference type="InterPro" id="IPR007597">
    <property type="entry name" value="CheC"/>
</dbReference>
<keyword evidence="1" id="KW-0145">Chemotaxis</keyword>
<evidence type="ECO:0000256" key="2">
    <source>
        <dbReference type="ARBA" id="ARBA00022801"/>
    </source>
</evidence>
<dbReference type="Pfam" id="PF04509">
    <property type="entry name" value="CheC"/>
    <property type="match status" value="2"/>
</dbReference>
<reference evidence="4 5" key="1">
    <citation type="submission" date="2016-10" db="EMBL/GenBank/DDBJ databases">
        <authorList>
            <person name="de Groot N.N."/>
        </authorList>
    </citation>
    <scope>NUCLEOTIDE SEQUENCE [LARGE SCALE GENOMIC DNA]</scope>
    <source>
        <strain evidence="4 5">DSM 3217</strain>
    </source>
</reference>
<evidence type="ECO:0000259" key="3">
    <source>
        <dbReference type="Pfam" id="PF04509"/>
    </source>
</evidence>